<dbReference type="InterPro" id="IPR023365">
    <property type="entry name" value="Sortase_dom-sf"/>
</dbReference>
<dbReference type="EMBL" id="FUYG01000001">
    <property type="protein sequence ID" value="SKA81361.1"/>
    <property type="molecule type" value="Genomic_DNA"/>
</dbReference>
<dbReference type="GO" id="GO:0016787">
    <property type="term" value="F:hydrolase activity"/>
    <property type="evidence" value="ECO:0007669"/>
    <property type="project" value="UniProtKB-KW"/>
</dbReference>
<accession>A0A1T4WXK6</accession>
<keyword evidence="3" id="KW-0472">Membrane</keyword>
<evidence type="ECO:0000313" key="5">
    <source>
        <dbReference type="Proteomes" id="UP000189735"/>
    </source>
</evidence>
<keyword evidence="3" id="KW-1133">Transmembrane helix</keyword>
<keyword evidence="3" id="KW-0812">Transmembrane</keyword>
<dbReference type="InterPro" id="IPR042001">
    <property type="entry name" value="Sortase_F"/>
</dbReference>
<evidence type="ECO:0000313" key="4">
    <source>
        <dbReference type="EMBL" id="SKA81361.1"/>
    </source>
</evidence>
<sequence>MTLLQETPPKTRSSYRPVNRPDGRRVRPRTSRARRSLRSRVVGAGLLAFAGLCVASALVLGVLVATGSPAVVPLMEAVSPPVDEQAAAVAEDAAAEQLVEQQNGGVAPDPIPGQPLRIQIPAVGLDADVRAMGVPENRELDPPGPYRAYWISDYGVAGPASTNTTYLAGHTYRDGSAVFNPLLDVPQSAGAVSPGESIVITTPEGDVSYTIESTELYDKTSVEQQTKLWEQVPGRLVVVTCFQYNGGTSSSQNFVVYAQLDPGQA</sequence>
<feature type="compositionally biased region" description="Polar residues" evidence="2">
    <location>
        <begin position="1"/>
        <end position="16"/>
    </location>
</feature>
<evidence type="ECO:0000256" key="2">
    <source>
        <dbReference type="SAM" id="MobiDB-lite"/>
    </source>
</evidence>
<name>A0A1T4WXK6_9MICO</name>
<dbReference type="InterPro" id="IPR005754">
    <property type="entry name" value="Sortase"/>
</dbReference>
<dbReference type="AlphaFoldDB" id="A0A1T4WXK6"/>
<proteinExistence type="predicted"/>
<gene>
    <name evidence="4" type="ORF">SAMN06295879_0316</name>
</gene>
<dbReference type="Proteomes" id="UP000189735">
    <property type="component" value="Unassembled WGS sequence"/>
</dbReference>
<dbReference type="Pfam" id="PF04203">
    <property type="entry name" value="Sortase"/>
    <property type="match status" value="1"/>
</dbReference>
<reference evidence="5" key="1">
    <citation type="submission" date="2017-02" db="EMBL/GenBank/DDBJ databases">
        <authorList>
            <person name="Varghese N."/>
            <person name="Submissions S."/>
        </authorList>
    </citation>
    <scope>NUCLEOTIDE SEQUENCE [LARGE SCALE GENOMIC DNA]</scope>
    <source>
        <strain evidence="5">VKM Ac-2052</strain>
    </source>
</reference>
<dbReference type="SUPFAM" id="SSF63817">
    <property type="entry name" value="Sortase"/>
    <property type="match status" value="1"/>
</dbReference>
<organism evidence="4 5">
    <name type="scientific">Agreia bicolorata</name>
    <dbReference type="NCBI Taxonomy" id="110935"/>
    <lineage>
        <taxon>Bacteria</taxon>
        <taxon>Bacillati</taxon>
        <taxon>Actinomycetota</taxon>
        <taxon>Actinomycetes</taxon>
        <taxon>Micrococcales</taxon>
        <taxon>Microbacteriaceae</taxon>
        <taxon>Agreia</taxon>
    </lineage>
</organism>
<protein>
    <submittedName>
        <fullName evidence="4">Sortase family protein</fullName>
    </submittedName>
</protein>
<dbReference type="CDD" id="cd05829">
    <property type="entry name" value="Sortase_F"/>
    <property type="match status" value="1"/>
</dbReference>
<keyword evidence="1" id="KW-0378">Hydrolase</keyword>
<dbReference type="Gene3D" id="2.40.260.10">
    <property type="entry name" value="Sortase"/>
    <property type="match status" value="1"/>
</dbReference>
<feature type="transmembrane region" description="Helical" evidence="3">
    <location>
        <begin position="41"/>
        <end position="65"/>
    </location>
</feature>
<evidence type="ECO:0000256" key="3">
    <source>
        <dbReference type="SAM" id="Phobius"/>
    </source>
</evidence>
<feature type="region of interest" description="Disordered" evidence="2">
    <location>
        <begin position="1"/>
        <end position="33"/>
    </location>
</feature>
<evidence type="ECO:0000256" key="1">
    <source>
        <dbReference type="ARBA" id="ARBA00022801"/>
    </source>
</evidence>